<dbReference type="InterPro" id="IPR013325">
    <property type="entry name" value="RNA_pol_sigma_r2"/>
</dbReference>
<dbReference type="Proteomes" id="UP000630887">
    <property type="component" value="Unassembled WGS sequence"/>
</dbReference>
<evidence type="ECO:0000259" key="5">
    <source>
        <dbReference type="Pfam" id="PF04542"/>
    </source>
</evidence>
<keyword evidence="9" id="KW-1185">Reference proteome</keyword>
<dbReference type="Pfam" id="PF20239">
    <property type="entry name" value="DUF6596"/>
    <property type="match status" value="1"/>
</dbReference>
<evidence type="ECO:0000259" key="6">
    <source>
        <dbReference type="Pfam" id="PF08281"/>
    </source>
</evidence>
<dbReference type="PANTHER" id="PTHR47756">
    <property type="entry name" value="BLL6612 PROTEIN-RELATED"/>
    <property type="match status" value="1"/>
</dbReference>
<dbReference type="InterPro" id="IPR013324">
    <property type="entry name" value="RNA_pol_sigma_r3/r4-like"/>
</dbReference>
<evidence type="ECO:0000256" key="1">
    <source>
        <dbReference type="ARBA" id="ARBA00010641"/>
    </source>
</evidence>
<dbReference type="Pfam" id="PF04542">
    <property type="entry name" value="Sigma70_r2"/>
    <property type="match status" value="1"/>
</dbReference>
<protein>
    <submittedName>
        <fullName evidence="8">RNA polymerase sigma24 factor</fullName>
    </submittedName>
</protein>
<dbReference type="GO" id="GO:0016987">
    <property type="term" value="F:sigma factor activity"/>
    <property type="evidence" value="ECO:0007669"/>
    <property type="project" value="UniProtKB-KW"/>
</dbReference>
<dbReference type="GO" id="GO:0003677">
    <property type="term" value="F:DNA binding"/>
    <property type="evidence" value="ECO:0007669"/>
    <property type="project" value="InterPro"/>
</dbReference>
<dbReference type="InterPro" id="IPR007627">
    <property type="entry name" value="RNA_pol_sigma70_r2"/>
</dbReference>
<feature type="domain" description="RNA polymerase sigma factor 70 region 4 type 2" evidence="6">
    <location>
        <begin position="106"/>
        <end position="157"/>
    </location>
</feature>
<sequence length="406" mass="43725">MEELLRGLVPRVLGVLVRRYGSFDACEDAVQEALLAAVVQWPQQGVPDHPMAWLVTVASRRLVDLRRSEAARQQRELTAAGFLSAAELVVPGPGDGDGGDDTLALLLLCCHPALSPDSQMALTLRAVGGLTTGQIASAFLVPEATMGQRISRAKQRIKAAGGEFRLPEGRKLHDRMQVVLHVLYLIFNEGYTATSGAELQRAELTGEAVRLARQLHRLLSRDGEVAGLLALMLLTEARQPARTGPGGVLIPLAEQDRSRWRGDLIAEGTELVTRSLARNPVGPYQLQAAIAALHDEAEKAADTDWPQILVLYGMLERVWPNPMVRLNRAVAAGMVHGPRAGLDLLAALDGDDRLAGGHRLLAVRAHLLEMAGDGAAALAEYEAAARRATSLPERRYLEARAGRLAG</sequence>
<organism evidence="8 9">
    <name type="scientific">Catellatospora coxensis</name>
    <dbReference type="NCBI Taxonomy" id="310354"/>
    <lineage>
        <taxon>Bacteria</taxon>
        <taxon>Bacillati</taxon>
        <taxon>Actinomycetota</taxon>
        <taxon>Actinomycetes</taxon>
        <taxon>Micromonosporales</taxon>
        <taxon>Micromonosporaceae</taxon>
        <taxon>Catellatospora</taxon>
    </lineage>
</organism>
<dbReference type="Gene3D" id="1.10.1740.10">
    <property type="match status" value="1"/>
</dbReference>
<accession>A0A8J3PBP6</accession>
<feature type="domain" description="DUF6596" evidence="7">
    <location>
        <begin position="175"/>
        <end position="275"/>
    </location>
</feature>
<dbReference type="SUPFAM" id="SSF88946">
    <property type="entry name" value="Sigma2 domain of RNA polymerase sigma factors"/>
    <property type="match status" value="1"/>
</dbReference>
<dbReference type="SUPFAM" id="SSF88659">
    <property type="entry name" value="Sigma3 and sigma4 domains of RNA polymerase sigma factors"/>
    <property type="match status" value="1"/>
</dbReference>
<comment type="similarity">
    <text evidence="1">Belongs to the sigma-70 factor family. ECF subfamily.</text>
</comment>
<dbReference type="AlphaFoldDB" id="A0A8J3PBP6"/>
<evidence type="ECO:0000256" key="3">
    <source>
        <dbReference type="ARBA" id="ARBA00023082"/>
    </source>
</evidence>
<dbReference type="Gene3D" id="1.10.10.10">
    <property type="entry name" value="Winged helix-like DNA-binding domain superfamily/Winged helix DNA-binding domain"/>
    <property type="match status" value="1"/>
</dbReference>
<evidence type="ECO:0000259" key="7">
    <source>
        <dbReference type="Pfam" id="PF20239"/>
    </source>
</evidence>
<evidence type="ECO:0000256" key="4">
    <source>
        <dbReference type="ARBA" id="ARBA00023163"/>
    </source>
</evidence>
<feature type="domain" description="RNA polymerase sigma-70 region 2" evidence="5">
    <location>
        <begin position="6"/>
        <end position="70"/>
    </location>
</feature>
<keyword evidence="3" id="KW-0731">Sigma factor</keyword>
<dbReference type="RefSeq" id="WP_203698563.1">
    <property type="nucleotide sequence ID" value="NZ_BAAALC010000088.1"/>
</dbReference>
<evidence type="ECO:0000256" key="2">
    <source>
        <dbReference type="ARBA" id="ARBA00023015"/>
    </source>
</evidence>
<dbReference type="InterPro" id="IPR036388">
    <property type="entry name" value="WH-like_DNA-bd_sf"/>
</dbReference>
<gene>
    <name evidence="8" type="primary">rpoE_25</name>
    <name evidence="8" type="ORF">Cco03nite_72930</name>
</gene>
<dbReference type="Pfam" id="PF08281">
    <property type="entry name" value="Sigma70_r4_2"/>
    <property type="match status" value="1"/>
</dbReference>
<keyword evidence="2" id="KW-0805">Transcription regulation</keyword>
<name>A0A8J3PBP6_9ACTN</name>
<evidence type="ECO:0000313" key="8">
    <source>
        <dbReference type="EMBL" id="GIG10593.1"/>
    </source>
</evidence>
<dbReference type="PANTHER" id="PTHR47756:SF2">
    <property type="entry name" value="BLL6612 PROTEIN"/>
    <property type="match status" value="1"/>
</dbReference>
<proteinExistence type="inferred from homology"/>
<dbReference type="InterPro" id="IPR046531">
    <property type="entry name" value="DUF6596"/>
</dbReference>
<comment type="caution">
    <text evidence="8">The sequence shown here is derived from an EMBL/GenBank/DDBJ whole genome shotgun (WGS) entry which is preliminary data.</text>
</comment>
<dbReference type="InterPro" id="IPR013249">
    <property type="entry name" value="RNA_pol_sigma70_r4_t2"/>
</dbReference>
<reference evidence="8 9" key="1">
    <citation type="submission" date="2021-01" db="EMBL/GenBank/DDBJ databases">
        <title>Whole genome shotgun sequence of Catellatospora coxensis NBRC 107359.</title>
        <authorList>
            <person name="Komaki H."/>
            <person name="Tamura T."/>
        </authorList>
    </citation>
    <scope>NUCLEOTIDE SEQUENCE [LARGE SCALE GENOMIC DNA]</scope>
    <source>
        <strain evidence="8 9">NBRC 107359</strain>
    </source>
</reference>
<evidence type="ECO:0000313" key="9">
    <source>
        <dbReference type="Proteomes" id="UP000630887"/>
    </source>
</evidence>
<keyword evidence="4" id="KW-0804">Transcription</keyword>
<dbReference type="GO" id="GO:0006352">
    <property type="term" value="P:DNA-templated transcription initiation"/>
    <property type="evidence" value="ECO:0007669"/>
    <property type="project" value="InterPro"/>
</dbReference>
<dbReference type="EMBL" id="BONI01000094">
    <property type="protein sequence ID" value="GIG10593.1"/>
    <property type="molecule type" value="Genomic_DNA"/>
</dbReference>